<keyword evidence="6" id="KW-1185">Reference proteome</keyword>
<evidence type="ECO:0000259" key="4">
    <source>
        <dbReference type="Pfam" id="PF00135"/>
    </source>
</evidence>
<dbReference type="SUPFAM" id="SSF53474">
    <property type="entry name" value="alpha/beta-Hydrolases"/>
    <property type="match status" value="1"/>
</dbReference>
<evidence type="ECO:0000313" key="6">
    <source>
        <dbReference type="Proteomes" id="UP000250275"/>
    </source>
</evidence>
<feature type="transmembrane region" description="Helical" evidence="3">
    <location>
        <begin position="205"/>
        <end position="228"/>
    </location>
</feature>
<keyword evidence="3" id="KW-0472">Membrane</keyword>
<dbReference type="InterPro" id="IPR050309">
    <property type="entry name" value="Type-B_Carboxylest/Lipase"/>
</dbReference>
<keyword evidence="3" id="KW-1133">Transmembrane helix</keyword>
<sequence>MSQEDQEKSMDKKEIAEEEREKMLNAENTKHTVASTAPDAESEDQKPKKKIPIGGIKMPGFCRTKSKELCKEDEGKPTETGESDVAEKTAKESDQNVSSEKTNTQIKDTKEKEGRKGILGAIKLPLVSVFPKKKNKVISEVELGTTGAAGLASVETLDDAVMEKNPIGNEDGMETIRLDGDAPDVIEPPKQHFLVSCISIARRNLFVLVATLCILASVVIIICIACIGPRKSISQLVRDGSLFEAVTSCGPVEGVSEDGAFAFRGIPYAVPPLENRRWQPAEPLRKLEYCWANTYQAHNSSEVCWQRETSGRVIGNEDCLYLDVFTPEVRYNSPLPVVVMIGAETLSGGSPGVMQPSAKLARVRDMVFVRPNFRLGIFGFLAAEPLSRATHPLTSGNYGLSDIIAVLQWVHLNIENFGGNKSSVTLWGHRAGGTLVTTLVGIRRARDLFQKVWISSGSAIFPGRELEVSEKLSELFLNSTRCNDAACLRSKSAEEIMDSVPEIWHLGNVGLPETREATRDRRHEWLVLDRAILQEPVGQIWAGDEFSVKIVMGTTAHAGAPLKYLTSNTTLNSTQVEKIVRESLLGTTGLADEALRRYNATLKGLLSMISDIRVVCPLLTVARMKTNIPFYVATQPRGQFADPDSDAAAILGSYAARTPAEKRHVSEMQQLFNRYVWHGEVAQADPNGVKRVLIVEQDTLPDRDYPNCDFWIGKDIVPSYGRVD</sequence>
<feature type="compositionally biased region" description="Basic and acidic residues" evidence="2">
    <location>
        <begin position="1"/>
        <end position="30"/>
    </location>
</feature>
<dbReference type="PROSITE" id="PS00941">
    <property type="entry name" value="CARBOXYLESTERASE_B_2"/>
    <property type="match status" value="1"/>
</dbReference>
<organism evidence="5 6">
    <name type="scientific">Eufriesea mexicana</name>
    <dbReference type="NCBI Taxonomy" id="516756"/>
    <lineage>
        <taxon>Eukaryota</taxon>
        <taxon>Metazoa</taxon>
        <taxon>Ecdysozoa</taxon>
        <taxon>Arthropoda</taxon>
        <taxon>Hexapoda</taxon>
        <taxon>Insecta</taxon>
        <taxon>Pterygota</taxon>
        <taxon>Neoptera</taxon>
        <taxon>Endopterygota</taxon>
        <taxon>Hymenoptera</taxon>
        <taxon>Apocrita</taxon>
        <taxon>Aculeata</taxon>
        <taxon>Apoidea</taxon>
        <taxon>Anthophila</taxon>
        <taxon>Apidae</taxon>
        <taxon>Eufriesea</taxon>
    </lineage>
</organism>
<dbReference type="Pfam" id="PF00135">
    <property type="entry name" value="COesterase"/>
    <property type="match status" value="1"/>
</dbReference>
<evidence type="ECO:0000313" key="5">
    <source>
        <dbReference type="EMBL" id="OAD54934.1"/>
    </source>
</evidence>
<proteinExistence type="predicted"/>
<dbReference type="PANTHER" id="PTHR11559">
    <property type="entry name" value="CARBOXYLESTERASE"/>
    <property type="match status" value="1"/>
</dbReference>
<evidence type="ECO:0000256" key="1">
    <source>
        <dbReference type="ARBA" id="ARBA00023180"/>
    </source>
</evidence>
<dbReference type="InterPro" id="IPR019819">
    <property type="entry name" value="Carboxylesterase_B_CS"/>
</dbReference>
<dbReference type="AlphaFoldDB" id="A0A310SCB4"/>
<dbReference type="InterPro" id="IPR029058">
    <property type="entry name" value="AB_hydrolase_fold"/>
</dbReference>
<reference evidence="5 6" key="1">
    <citation type="submission" date="2015-07" db="EMBL/GenBank/DDBJ databases">
        <title>The genome of Eufriesea mexicana.</title>
        <authorList>
            <person name="Pan H."/>
            <person name="Kapheim K."/>
        </authorList>
    </citation>
    <scope>NUCLEOTIDE SEQUENCE [LARGE SCALE GENOMIC DNA]</scope>
    <source>
        <strain evidence="5">0111107269</strain>
        <tissue evidence="5">Whole body</tissue>
    </source>
</reference>
<dbReference type="EMBL" id="KQ763581">
    <property type="protein sequence ID" value="OAD54934.1"/>
    <property type="molecule type" value="Genomic_DNA"/>
</dbReference>
<dbReference type="OrthoDB" id="408631at2759"/>
<gene>
    <name evidence="5" type="ORF">WN48_05814</name>
</gene>
<keyword evidence="1" id="KW-0325">Glycoprotein</keyword>
<protein>
    <submittedName>
        <fullName evidence="5">Neurotactin</fullName>
    </submittedName>
</protein>
<feature type="domain" description="Carboxylesterase type B" evidence="4">
    <location>
        <begin position="247"/>
        <end position="680"/>
    </location>
</feature>
<accession>A0A310SCB4</accession>
<feature type="compositionally biased region" description="Polar residues" evidence="2">
    <location>
        <begin position="95"/>
        <end position="106"/>
    </location>
</feature>
<evidence type="ECO:0000256" key="2">
    <source>
        <dbReference type="SAM" id="MobiDB-lite"/>
    </source>
</evidence>
<dbReference type="InterPro" id="IPR002018">
    <property type="entry name" value="CarbesteraseB"/>
</dbReference>
<dbReference type="Gene3D" id="3.40.50.1820">
    <property type="entry name" value="alpha/beta hydrolase"/>
    <property type="match status" value="1"/>
</dbReference>
<feature type="compositionally biased region" description="Basic and acidic residues" evidence="2">
    <location>
        <begin position="65"/>
        <end position="94"/>
    </location>
</feature>
<dbReference type="Proteomes" id="UP000250275">
    <property type="component" value="Unassembled WGS sequence"/>
</dbReference>
<name>A0A310SCB4_9HYME</name>
<evidence type="ECO:0000256" key="3">
    <source>
        <dbReference type="SAM" id="Phobius"/>
    </source>
</evidence>
<feature type="region of interest" description="Disordered" evidence="2">
    <location>
        <begin position="1"/>
        <end position="112"/>
    </location>
</feature>
<keyword evidence="3" id="KW-0812">Transmembrane</keyword>